<feature type="non-terminal residue" evidence="2">
    <location>
        <position position="373"/>
    </location>
</feature>
<feature type="compositionally biased region" description="Basic residues" evidence="1">
    <location>
        <begin position="29"/>
        <end position="44"/>
    </location>
</feature>
<feature type="compositionally biased region" description="Basic residues" evidence="1">
    <location>
        <begin position="363"/>
        <end position="373"/>
    </location>
</feature>
<dbReference type="EMBL" id="CADCTW010000172">
    <property type="protein sequence ID" value="CAA9351105.1"/>
    <property type="molecule type" value="Genomic_DNA"/>
</dbReference>
<feature type="compositionally biased region" description="Basic and acidic residues" evidence="1">
    <location>
        <begin position="77"/>
        <end position="118"/>
    </location>
</feature>
<feature type="compositionally biased region" description="Basic and acidic residues" evidence="1">
    <location>
        <begin position="185"/>
        <end position="195"/>
    </location>
</feature>
<protein>
    <submittedName>
        <fullName evidence="2">Uncharacterized protein</fullName>
    </submittedName>
</protein>
<feature type="compositionally biased region" description="Basic and acidic residues" evidence="1">
    <location>
        <begin position="211"/>
        <end position="227"/>
    </location>
</feature>
<sequence length="373" mass="39890">EGTSSQLHHPRPHGDPRGGNAGARPGRQLPRHRRRAPRAARHPRGGGAAPPLRRRRHGGDRGGAPERQPGAPGARHLPGERHPQRGDRHPVRLRPRGDDDPGEPRRNGAQRGEWRATDPRGGTALGPRAGRVRRRLTCHPGGWIDLVPRLAPGGREDGDDAHGRLLVGGGRLPRRCGLRAPAPGERQRGPRDLGAGRRQHGHLGDGGGQLAERHPRRELPGGGDQHRGQVQLAGGRPRDLVRQLHHHHGAGGGGGCYHGAGMHARHPGERRAAGGAGRRQRAQHTQPARHHQRAGRHGHFLLLGPAPDQRGRAARGGDRVAAGDADLLPPHQPHGGRAHVRGGRVGGGRPRGVHPAQPGHHQGQLRRQLHGAV</sequence>
<evidence type="ECO:0000313" key="2">
    <source>
        <dbReference type="EMBL" id="CAA9351105.1"/>
    </source>
</evidence>
<feature type="region of interest" description="Disordered" evidence="1">
    <location>
        <begin position="1"/>
        <end position="133"/>
    </location>
</feature>
<feature type="compositionally biased region" description="Basic residues" evidence="1">
    <location>
        <begin position="278"/>
        <end position="299"/>
    </location>
</feature>
<evidence type="ECO:0000256" key="1">
    <source>
        <dbReference type="SAM" id="MobiDB-lite"/>
    </source>
</evidence>
<feature type="non-terminal residue" evidence="2">
    <location>
        <position position="1"/>
    </location>
</feature>
<feature type="region of interest" description="Disordered" evidence="1">
    <location>
        <begin position="245"/>
        <end position="373"/>
    </location>
</feature>
<name>A0A6J4MBR4_9BACT</name>
<feature type="compositionally biased region" description="Basic and acidic residues" evidence="1">
    <location>
        <begin position="309"/>
        <end position="318"/>
    </location>
</feature>
<gene>
    <name evidence="2" type="ORF">AVDCRST_MAG68-3695</name>
</gene>
<proteinExistence type="predicted"/>
<feature type="region of interest" description="Disordered" evidence="1">
    <location>
        <begin position="174"/>
        <end position="232"/>
    </location>
</feature>
<dbReference type="AlphaFoldDB" id="A0A6J4MBR4"/>
<organism evidence="2">
    <name type="scientific">uncultured Gemmatimonadota bacterium</name>
    <dbReference type="NCBI Taxonomy" id="203437"/>
    <lineage>
        <taxon>Bacteria</taxon>
        <taxon>Pseudomonadati</taxon>
        <taxon>Gemmatimonadota</taxon>
        <taxon>environmental samples</taxon>
    </lineage>
</organism>
<accession>A0A6J4MBR4</accession>
<reference evidence="2" key="1">
    <citation type="submission" date="2020-02" db="EMBL/GenBank/DDBJ databases">
        <authorList>
            <person name="Meier V. D."/>
        </authorList>
    </citation>
    <scope>NUCLEOTIDE SEQUENCE</scope>
    <source>
        <strain evidence="2">AVDCRST_MAG68</strain>
    </source>
</reference>